<name>A0AAD7GBD5_MYCRO</name>
<dbReference type="SUPFAM" id="SSF52047">
    <property type="entry name" value="RNI-like"/>
    <property type="match status" value="1"/>
</dbReference>
<keyword evidence="3" id="KW-1185">Reference proteome</keyword>
<sequence>MSVTEIQAQIDKLSAEIVRQKNLLTNLERSKSAAQRRLNAVRDPVARLPLEISSEIFIKCLPTRPNPGGRHAPMLLANVCNAWSDIALSTPALWAAIHFHNPPVDLTRVLDAWIERAGSRLLSLSLPHTLSGDVSAIIGPRAHRLQSLKMCHDNAGIRLITAAGPFPILKTLTMSMIDGWDKFTSTGATMDMLRACPNLMECFLDDVQYDEHDSDAAEMLILPHLQHLKFGTHDSPSGDFILQRITLPGLRTLFIPFVAIQPDGLLQFLRRSSPPLRQLGVGDVAGWVEWTLHEMEECLSLLPILTHFELFRQRGLAPHHFLTILATSPHLLPNLSSVTFGLLFSPAELLYQKLVGALLARRTQLHVVRVVWEDTRSELPRENVAAQLRQFAADGMSIYLGTEERNYI</sequence>
<feature type="coiled-coil region" evidence="1">
    <location>
        <begin position="3"/>
        <end position="37"/>
    </location>
</feature>
<dbReference type="EMBL" id="JARKIE010000131">
    <property type="protein sequence ID" value="KAJ7678762.1"/>
    <property type="molecule type" value="Genomic_DNA"/>
</dbReference>
<proteinExistence type="predicted"/>
<dbReference type="AlphaFoldDB" id="A0AAD7GBD5"/>
<keyword evidence="1" id="KW-0175">Coiled coil</keyword>
<evidence type="ECO:0000256" key="1">
    <source>
        <dbReference type="SAM" id="Coils"/>
    </source>
</evidence>
<dbReference type="InterPro" id="IPR032675">
    <property type="entry name" value="LRR_dom_sf"/>
</dbReference>
<comment type="caution">
    <text evidence="2">The sequence shown here is derived from an EMBL/GenBank/DDBJ whole genome shotgun (WGS) entry which is preliminary data.</text>
</comment>
<evidence type="ECO:0000313" key="2">
    <source>
        <dbReference type="EMBL" id="KAJ7678762.1"/>
    </source>
</evidence>
<dbReference type="Gene3D" id="3.80.10.10">
    <property type="entry name" value="Ribonuclease Inhibitor"/>
    <property type="match status" value="1"/>
</dbReference>
<reference evidence="2" key="1">
    <citation type="submission" date="2023-03" db="EMBL/GenBank/DDBJ databases">
        <title>Massive genome expansion in bonnet fungi (Mycena s.s.) driven by repeated elements and novel gene families across ecological guilds.</title>
        <authorList>
            <consortium name="Lawrence Berkeley National Laboratory"/>
            <person name="Harder C.B."/>
            <person name="Miyauchi S."/>
            <person name="Viragh M."/>
            <person name="Kuo A."/>
            <person name="Thoen E."/>
            <person name="Andreopoulos B."/>
            <person name="Lu D."/>
            <person name="Skrede I."/>
            <person name="Drula E."/>
            <person name="Henrissat B."/>
            <person name="Morin E."/>
            <person name="Kohler A."/>
            <person name="Barry K."/>
            <person name="LaButti K."/>
            <person name="Morin E."/>
            <person name="Salamov A."/>
            <person name="Lipzen A."/>
            <person name="Mereny Z."/>
            <person name="Hegedus B."/>
            <person name="Baldrian P."/>
            <person name="Stursova M."/>
            <person name="Weitz H."/>
            <person name="Taylor A."/>
            <person name="Grigoriev I.V."/>
            <person name="Nagy L.G."/>
            <person name="Martin F."/>
            <person name="Kauserud H."/>
        </authorList>
    </citation>
    <scope>NUCLEOTIDE SEQUENCE</scope>
    <source>
        <strain evidence="2">CBHHK067</strain>
    </source>
</reference>
<evidence type="ECO:0008006" key="4">
    <source>
        <dbReference type="Google" id="ProtNLM"/>
    </source>
</evidence>
<protein>
    <recommendedName>
        <fullName evidence="4">F-box domain-containing protein</fullName>
    </recommendedName>
</protein>
<accession>A0AAD7GBD5</accession>
<organism evidence="2 3">
    <name type="scientific">Mycena rosella</name>
    <name type="common">Pink bonnet</name>
    <name type="synonym">Agaricus rosellus</name>
    <dbReference type="NCBI Taxonomy" id="1033263"/>
    <lineage>
        <taxon>Eukaryota</taxon>
        <taxon>Fungi</taxon>
        <taxon>Dikarya</taxon>
        <taxon>Basidiomycota</taxon>
        <taxon>Agaricomycotina</taxon>
        <taxon>Agaricomycetes</taxon>
        <taxon>Agaricomycetidae</taxon>
        <taxon>Agaricales</taxon>
        <taxon>Marasmiineae</taxon>
        <taxon>Mycenaceae</taxon>
        <taxon>Mycena</taxon>
    </lineage>
</organism>
<evidence type="ECO:0000313" key="3">
    <source>
        <dbReference type="Proteomes" id="UP001221757"/>
    </source>
</evidence>
<gene>
    <name evidence="2" type="ORF">B0H17DRAFT_100730</name>
</gene>
<dbReference type="Proteomes" id="UP001221757">
    <property type="component" value="Unassembled WGS sequence"/>
</dbReference>